<evidence type="ECO:0000313" key="1">
    <source>
        <dbReference type="EMBL" id="SDT91250.1"/>
    </source>
</evidence>
<proteinExistence type="predicted"/>
<protein>
    <submittedName>
        <fullName evidence="2">Uncharacterized protein</fullName>
    </submittedName>
</protein>
<keyword evidence="4" id="KW-1185">Reference proteome</keyword>
<dbReference type="Proteomes" id="UP000181998">
    <property type="component" value="Unassembled WGS sequence"/>
</dbReference>
<reference evidence="2 3" key="2">
    <citation type="submission" date="2016-10" db="EMBL/GenBank/DDBJ databases">
        <authorList>
            <person name="de Groot N.N."/>
        </authorList>
    </citation>
    <scope>NUCLEOTIDE SEQUENCE [LARGE SCALE GENOMIC DNA]</scope>
    <source>
        <strain evidence="1">Nm10</strain>
        <strain evidence="2 3">Nm9</strain>
    </source>
</reference>
<accession>A0A1H9DS53</accession>
<reference evidence="4" key="1">
    <citation type="submission" date="2016-10" db="EMBL/GenBank/DDBJ databases">
        <authorList>
            <person name="Varghese N."/>
            <person name="Submissions S."/>
        </authorList>
    </citation>
    <scope>NUCLEOTIDE SEQUENCE [LARGE SCALE GENOMIC DNA]</scope>
    <source>
        <strain evidence="4">Nm10</strain>
    </source>
</reference>
<dbReference type="Proteomes" id="UP000182882">
    <property type="component" value="Unassembled WGS sequence"/>
</dbReference>
<dbReference type="AlphaFoldDB" id="A0A1H9DS53"/>
<sequence>MITIDTDRYYSNFDRILSIKAGQSNQKDSIAPSAMSNTSMINIDTFQAYTDHPYPSPNILPAHLLVR</sequence>
<dbReference type="EMBL" id="FOFX01000024">
    <property type="protein sequence ID" value="SEQ15543.1"/>
    <property type="molecule type" value="Genomic_DNA"/>
</dbReference>
<dbReference type="EMBL" id="FNLN01000010">
    <property type="protein sequence ID" value="SDT91250.1"/>
    <property type="molecule type" value="Genomic_DNA"/>
</dbReference>
<evidence type="ECO:0000313" key="2">
    <source>
        <dbReference type="EMBL" id="SEQ15543.1"/>
    </source>
</evidence>
<evidence type="ECO:0000313" key="4">
    <source>
        <dbReference type="Proteomes" id="UP000182882"/>
    </source>
</evidence>
<gene>
    <name evidence="1" type="ORF">SAMN05216406_11019</name>
    <name evidence="2" type="ORF">SAMN05421510_102412</name>
</gene>
<organism evidence="2 3">
    <name type="scientific">Nitrosomonas ureae</name>
    <dbReference type="NCBI Taxonomy" id="44577"/>
    <lineage>
        <taxon>Bacteria</taxon>
        <taxon>Pseudomonadati</taxon>
        <taxon>Pseudomonadota</taxon>
        <taxon>Betaproteobacteria</taxon>
        <taxon>Nitrosomonadales</taxon>
        <taxon>Nitrosomonadaceae</taxon>
        <taxon>Nitrosomonas</taxon>
    </lineage>
</organism>
<name>A0A1H9DS53_9PROT</name>
<evidence type="ECO:0000313" key="3">
    <source>
        <dbReference type="Proteomes" id="UP000181998"/>
    </source>
</evidence>